<reference evidence="1" key="1">
    <citation type="submission" date="2019-10" db="EMBL/GenBank/DDBJ databases">
        <authorList>
            <consortium name="DOE Joint Genome Institute"/>
            <person name="Kuo A."/>
            <person name="Miyauchi S."/>
            <person name="Kiss E."/>
            <person name="Drula E."/>
            <person name="Kohler A."/>
            <person name="Sanchez-Garcia M."/>
            <person name="Andreopoulos B."/>
            <person name="Barry K.W."/>
            <person name="Bonito G."/>
            <person name="Buee M."/>
            <person name="Carver A."/>
            <person name="Chen C."/>
            <person name="Cichocki N."/>
            <person name="Clum A."/>
            <person name="Culley D."/>
            <person name="Crous P.W."/>
            <person name="Fauchery L."/>
            <person name="Girlanda M."/>
            <person name="Hayes R."/>
            <person name="Keri Z."/>
            <person name="LaButti K."/>
            <person name="Lipzen A."/>
            <person name="Lombard V."/>
            <person name="Magnuson J."/>
            <person name="Maillard F."/>
            <person name="Morin E."/>
            <person name="Murat C."/>
            <person name="Nolan M."/>
            <person name="Ohm R."/>
            <person name="Pangilinan J."/>
            <person name="Pereira M."/>
            <person name="Perotto S."/>
            <person name="Peter M."/>
            <person name="Riley R."/>
            <person name="Sitrit Y."/>
            <person name="Stielow B."/>
            <person name="Szollosi G."/>
            <person name="Zifcakova L."/>
            <person name="Stursova M."/>
            <person name="Spatafora J.W."/>
            <person name="Tedersoo L."/>
            <person name="Vaario L.-M."/>
            <person name="Yamada A."/>
            <person name="Yan M."/>
            <person name="Wang P."/>
            <person name="Xu J."/>
            <person name="Bruns T."/>
            <person name="Baldrian P."/>
            <person name="Vilgalys R."/>
            <person name="Henrissat B."/>
            <person name="Grigoriev I.V."/>
            <person name="Hibbett D."/>
            <person name="Nagy L.G."/>
            <person name="Martin F.M."/>
        </authorList>
    </citation>
    <scope>NUCLEOTIDE SEQUENCE</scope>
    <source>
        <strain evidence="1">BED1</strain>
    </source>
</reference>
<dbReference type="AlphaFoldDB" id="A0AAD4GGJ4"/>
<protein>
    <submittedName>
        <fullName evidence="1">Uncharacterized protein</fullName>
    </submittedName>
</protein>
<accession>A0AAD4GGJ4</accession>
<evidence type="ECO:0000313" key="1">
    <source>
        <dbReference type="EMBL" id="KAF8443719.1"/>
    </source>
</evidence>
<dbReference type="Proteomes" id="UP001194468">
    <property type="component" value="Unassembled WGS sequence"/>
</dbReference>
<gene>
    <name evidence="1" type="ORF">L210DRAFT_861827</name>
</gene>
<keyword evidence="2" id="KW-1185">Reference proteome</keyword>
<feature type="non-terminal residue" evidence="1">
    <location>
        <position position="1"/>
    </location>
</feature>
<sequence length="88" mass="9749">PPGHVSLTISGNHTGMVTKYHHVPAHFLSSASPNAKGQVVLVLRGDWQGRFYMIIRWARREKMVMVTLILVVASLRNESLVLPAGPHL</sequence>
<name>A0AAD4GGJ4_BOLED</name>
<proteinExistence type="predicted"/>
<evidence type="ECO:0000313" key="2">
    <source>
        <dbReference type="Proteomes" id="UP001194468"/>
    </source>
</evidence>
<reference evidence="1" key="2">
    <citation type="journal article" date="2020" name="Nat. Commun.">
        <title>Large-scale genome sequencing of mycorrhizal fungi provides insights into the early evolution of symbiotic traits.</title>
        <authorList>
            <person name="Miyauchi S."/>
            <person name="Kiss E."/>
            <person name="Kuo A."/>
            <person name="Drula E."/>
            <person name="Kohler A."/>
            <person name="Sanchez-Garcia M."/>
            <person name="Morin E."/>
            <person name="Andreopoulos B."/>
            <person name="Barry K.W."/>
            <person name="Bonito G."/>
            <person name="Buee M."/>
            <person name="Carver A."/>
            <person name="Chen C."/>
            <person name="Cichocki N."/>
            <person name="Clum A."/>
            <person name="Culley D."/>
            <person name="Crous P.W."/>
            <person name="Fauchery L."/>
            <person name="Girlanda M."/>
            <person name="Hayes R.D."/>
            <person name="Keri Z."/>
            <person name="LaButti K."/>
            <person name="Lipzen A."/>
            <person name="Lombard V."/>
            <person name="Magnuson J."/>
            <person name="Maillard F."/>
            <person name="Murat C."/>
            <person name="Nolan M."/>
            <person name="Ohm R.A."/>
            <person name="Pangilinan J."/>
            <person name="Pereira M.F."/>
            <person name="Perotto S."/>
            <person name="Peter M."/>
            <person name="Pfister S."/>
            <person name="Riley R."/>
            <person name="Sitrit Y."/>
            <person name="Stielow J.B."/>
            <person name="Szollosi G."/>
            <person name="Zifcakova L."/>
            <person name="Stursova M."/>
            <person name="Spatafora J.W."/>
            <person name="Tedersoo L."/>
            <person name="Vaario L.M."/>
            <person name="Yamada A."/>
            <person name="Yan M."/>
            <person name="Wang P."/>
            <person name="Xu J."/>
            <person name="Bruns T."/>
            <person name="Baldrian P."/>
            <person name="Vilgalys R."/>
            <person name="Dunand C."/>
            <person name="Henrissat B."/>
            <person name="Grigoriev I.V."/>
            <person name="Hibbett D."/>
            <person name="Nagy L.G."/>
            <person name="Martin F.M."/>
        </authorList>
    </citation>
    <scope>NUCLEOTIDE SEQUENCE</scope>
    <source>
        <strain evidence="1">BED1</strain>
    </source>
</reference>
<comment type="caution">
    <text evidence="1">The sequence shown here is derived from an EMBL/GenBank/DDBJ whole genome shotgun (WGS) entry which is preliminary data.</text>
</comment>
<dbReference type="EMBL" id="WHUW01000007">
    <property type="protein sequence ID" value="KAF8443719.1"/>
    <property type="molecule type" value="Genomic_DNA"/>
</dbReference>
<organism evidence="1 2">
    <name type="scientific">Boletus edulis BED1</name>
    <dbReference type="NCBI Taxonomy" id="1328754"/>
    <lineage>
        <taxon>Eukaryota</taxon>
        <taxon>Fungi</taxon>
        <taxon>Dikarya</taxon>
        <taxon>Basidiomycota</taxon>
        <taxon>Agaricomycotina</taxon>
        <taxon>Agaricomycetes</taxon>
        <taxon>Agaricomycetidae</taxon>
        <taxon>Boletales</taxon>
        <taxon>Boletineae</taxon>
        <taxon>Boletaceae</taxon>
        <taxon>Boletoideae</taxon>
        <taxon>Boletus</taxon>
    </lineage>
</organism>